<evidence type="ECO:0000313" key="2">
    <source>
        <dbReference type="Proteomes" id="UP000243579"/>
    </source>
</evidence>
<dbReference type="EMBL" id="JNBR01000145">
    <property type="protein sequence ID" value="OQR96415.1"/>
    <property type="molecule type" value="Genomic_DNA"/>
</dbReference>
<evidence type="ECO:0008006" key="3">
    <source>
        <dbReference type="Google" id="ProtNLM"/>
    </source>
</evidence>
<protein>
    <recommendedName>
        <fullName evidence="3">Kinesin motor domain-containing protein</fullName>
    </recommendedName>
</protein>
<name>A0A1V9ZEH8_ACHHY</name>
<dbReference type="InterPro" id="IPR036961">
    <property type="entry name" value="Kinesin_motor_dom_sf"/>
</dbReference>
<dbReference type="AlphaFoldDB" id="A0A1V9ZEH8"/>
<dbReference type="SUPFAM" id="SSF52540">
    <property type="entry name" value="P-loop containing nucleoside triphosphate hydrolases"/>
    <property type="match status" value="1"/>
</dbReference>
<proteinExistence type="predicted"/>
<evidence type="ECO:0000313" key="1">
    <source>
        <dbReference type="EMBL" id="OQR96415.1"/>
    </source>
</evidence>
<reference evidence="1 2" key="1">
    <citation type="journal article" date="2014" name="Genome Biol. Evol.">
        <title>The secreted proteins of Achlya hypogyna and Thraustotheca clavata identify the ancestral oomycete secretome and reveal gene acquisitions by horizontal gene transfer.</title>
        <authorList>
            <person name="Misner I."/>
            <person name="Blouin N."/>
            <person name="Leonard G."/>
            <person name="Richards T.A."/>
            <person name="Lane C.E."/>
        </authorList>
    </citation>
    <scope>NUCLEOTIDE SEQUENCE [LARGE SCALE GENOMIC DNA]</scope>
    <source>
        <strain evidence="1 2">ATCC 48635</strain>
    </source>
</reference>
<organism evidence="1 2">
    <name type="scientific">Achlya hypogyna</name>
    <name type="common">Oomycete</name>
    <name type="synonym">Protoachlya hypogyna</name>
    <dbReference type="NCBI Taxonomy" id="1202772"/>
    <lineage>
        <taxon>Eukaryota</taxon>
        <taxon>Sar</taxon>
        <taxon>Stramenopiles</taxon>
        <taxon>Oomycota</taxon>
        <taxon>Saprolegniomycetes</taxon>
        <taxon>Saprolegniales</taxon>
        <taxon>Achlyaceae</taxon>
        <taxon>Achlya</taxon>
    </lineage>
</organism>
<comment type="caution">
    <text evidence="1">The sequence shown here is derived from an EMBL/GenBank/DDBJ whole genome shotgun (WGS) entry which is preliminary data.</text>
</comment>
<gene>
    <name evidence="1" type="ORF">ACHHYP_20784</name>
</gene>
<dbReference type="Gene3D" id="3.40.850.10">
    <property type="entry name" value="Kinesin motor domain"/>
    <property type="match status" value="1"/>
</dbReference>
<keyword evidence="2" id="KW-1185">Reference proteome</keyword>
<dbReference type="Proteomes" id="UP000243579">
    <property type="component" value="Unassembled WGS sequence"/>
</dbReference>
<sequence>MEPPDDYVPTGIAIPVCIYSAAAPKSASGAFFLSRAAHRAFKGEAVEIQGIQTFQNTSELDVVEQAITPLLQEAVEGVNVSLLCGGSAQSPHVAVFQGEDPPATPGLITTVLGRLLRLLDAKGSVHFVRISFVEFYEETIIVFFSSANLSFTSA</sequence>
<dbReference type="InterPro" id="IPR027417">
    <property type="entry name" value="P-loop_NTPase"/>
</dbReference>
<accession>A0A1V9ZEH8</accession>